<keyword evidence="2" id="KW-0238">DNA-binding</keyword>
<feature type="coiled-coil region" evidence="4">
    <location>
        <begin position="146"/>
        <end position="178"/>
    </location>
</feature>
<dbReference type="Gene3D" id="3.30.730.10">
    <property type="entry name" value="AP2/ERF domain"/>
    <property type="match status" value="2"/>
</dbReference>
<evidence type="ECO:0000256" key="4">
    <source>
        <dbReference type="SAM" id="Coils"/>
    </source>
</evidence>
<evidence type="ECO:0000256" key="2">
    <source>
        <dbReference type="ARBA" id="ARBA00023125"/>
    </source>
</evidence>
<dbReference type="PANTHER" id="PTHR31194:SF189">
    <property type="entry name" value="AP2_ERF DOMAIN-CONTAINING PROTEIN"/>
    <property type="match status" value="1"/>
</dbReference>
<protein>
    <recommendedName>
        <fullName evidence="5">AP2/ERF domain-containing protein</fullName>
    </recommendedName>
</protein>
<dbReference type="GO" id="GO:0003700">
    <property type="term" value="F:DNA-binding transcription factor activity"/>
    <property type="evidence" value="ECO:0007669"/>
    <property type="project" value="InterPro"/>
</dbReference>
<evidence type="ECO:0000256" key="1">
    <source>
        <dbReference type="ARBA" id="ARBA00023015"/>
    </source>
</evidence>
<proteinExistence type="predicted"/>
<dbReference type="GO" id="GO:0003677">
    <property type="term" value="F:DNA binding"/>
    <property type="evidence" value="ECO:0007669"/>
    <property type="project" value="UniProtKB-KW"/>
</dbReference>
<dbReference type="EMBL" id="MN739679">
    <property type="protein sequence ID" value="QHT20637.1"/>
    <property type="molecule type" value="Genomic_DNA"/>
</dbReference>
<evidence type="ECO:0000259" key="5">
    <source>
        <dbReference type="PROSITE" id="PS51032"/>
    </source>
</evidence>
<dbReference type="InterPro" id="IPR036955">
    <property type="entry name" value="AP2/ERF_dom_sf"/>
</dbReference>
<dbReference type="InterPro" id="IPR001471">
    <property type="entry name" value="AP2/ERF_dom"/>
</dbReference>
<dbReference type="AlphaFoldDB" id="A0A6C0DUW8"/>
<dbReference type="InterPro" id="IPR016177">
    <property type="entry name" value="DNA-bd_dom_sf"/>
</dbReference>
<keyword evidence="4" id="KW-0175">Coiled coil</keyword>
<keyword evidence="3" id="KW-0804">Transcription</keyword>
<dbReference type="Pfam" id="PF10544">
    <property type="entry name" value="T5orf172"/>
    <property type="match status" value="1"/>
</dbReference>
<dbReference type="InterPro" id="IPR050913">
    <property type="entry name" value="AP2/ERF_ERF"/>
</dbReference>
<dbReference type="InterPro" id="IPR018306">
    <property type="entry name" value="Phage_T5_Orf172_DNA-bd"/>
</dbReference>
<feature type="domain" description="AP2/ERF" evidence="5">
    <location>
        <begin position="335"/>
        <end position="394"/>
    </location>
</feature>
<organism evidence="6">
    <name type="scientific">viral metagenome</name>
    <dbReference type="NCBI Taxonomy" id="1070528"/>
    <lineage>
        <taxon>unclassified sequences</taxon>
        <taxon>metagenomes</taxon>
        <taxon>organismal metagenomes</taxon>
    </lineage>
</organism>
<dbReference type="PROSITE" id="PS51032">
    <property type="entry name" value="AP2_ERF"/>
    <property type="match status" value="1"/>
</dbReference>
<dbReference type="SMART" id="SM00974">
    <property type="entry name" value="T5orf172"/>
    <property type="match status" value="1"/>
</dbReference>
<dbReference type="SUPFAM" id="SSF54171">
    <property type="entry name" value="DNA-binding domain"/>
    <property type="match status" value="2"/>
</dbReference>
<name>A0A6C0DUW8_9ZZZZ</name>
<evidence type="ECO:0000256" key="3">
    <source>
        <dbReference type="ARBA" id="ARBA00023163"/>
    </source>
</evidence>
<reference evidence="6" key="1">
    <citation type="journal article" date="2020" name="Nature">
        <title>Giant virus diversity and host interactions through global metagenomics.</title>
        <authorList>
            <person name="Schulz F."/>
            <person name="Roux S."/>
            <person name="Paez-Espino D."/>
            <person name="Jungbluth S."/>
            <person name="Walsh D.A."/>
            <person name="Denef V.J."/>
            <person name="McMahon K.D."/>
            <person name="Konstantinidis K.T."/>
            <person name="Eloe-Fadrosh E.A."/>
            <person name="Kyrpides N.C."/>
            <person name="Woyke T."/>
        </authorList>
    </citation>
    <scope>NUCLEOTIDE SEQUENCE</scope>
    <source>
        <strain evidence="6">GVMAG-M-3300023174-68</strain>
    </source>
</reference>
<evidence type="ECO:0000313" key="6">
    <source>
        <dbReference type="EMBL" id="QHT20637.1"/>
    </source>
</evidence>
<keyword evidence="1" id="KW-0805">Transcription regulation</keyword>
<accession>A0A6C0DUW8</accession>
<sequence>MDNFQRLDIVNLINNSPVSKLSTEFQTNLLHKIQETFTDDQQQLFVASFYTYLNYNSKTDFVIDLDKVWKWIGFSRKDPAKRTLEKHFTTNIDYKCLLHNSVEQNNETRGGHNQEQVMLNIETFKGLCMLAGTKKSKEIRQYYLKLEELLQDTMKEESEALKLQLEQQNKKIELLENKPHTYGFSSWKNGYVYLVTDISKPGHYKIGMATNTEKRVRNLNTAYYLYYEVEVYDTELFERTIHNILQPFNIKGRKEWFYFSNETQLKYAIDLMDKVCLFLNKFNFTTNEKFLEYVTNNNITNKRLPNEIKSETNENIQETNVYKLTGQQTYNRTGTYKGVCFSIEKQKWKAELKKDYKINFLGYYDTELDAAKAYNNYATFLNQNDNTNYTLNEIPDFVPTPIDIPTVTKKEILNQKSSKFRGVSFNSQRQYYNSAIKFKNKSYNLCQNVDEIQCAKIYNQQALYFNNQYGTNYQLNDIPDYQTEEKNHIVFDKKKNPLENTSKFYGVSLHKNLNKYRAYIVYNKKQLNLGLFTSDIEAAKAYNEKAKELNDNSNKKYKLNTF</sequence>
<dbReference type="PANTHER" id="PTHR31194">
    <property type="entry name" value="SHN SHINE , DNA BINDING / TRANSCRIPTION FACTOR"/>
    <property type="match status" value="1"/>
</dbReference>